<dbReference type="PANTHER" id="PTHR11265:SF0">
    <property type="entry name" value="12S RRNA N4-METHYLCYTIDINE METHYLTRANSFERASE"/>
    <property type="match status" value="1"/>
</dbReference>
<keyword evidence="4" id="KW-0949">S-adenosyl-L-methionine</keyword>
<dbReference type="GO" id="GO:0070475">
    <property type="term" value="P:rRNA base methylation"/>
    <property type="evidence" value="ECO:0007669"/>
    <property type="project" value="TreeGrafter"/>
</dbReference>
<gene>
    <name evidence="5" type="ORF">AM593_04386</name>
</gene>
<organism evidence="5 6">
    <name type="scientific">Mytilus galloprovincialis</name>
    <name type="common">Mediterranean mussel</name>
    <dbReference type="NCBI Taxonomy" id="29158"/>
    <lineage>
        <taxon>Eukaryota</taxon>
        <taxon>Metazoa</taxon>
        <taxon>Spiralia</taxon>
        <taxon>Lophotrochozoa</taxon>
        <taxon>Mollusca</taxon>
        <taxon>Bivalvia</taxon>
        <taxon>Autobranchia</taxon>
        <taxon>Pteriomorphia</taxon>
        <taxon>Mytilida</taxon>
        <taxon>Mytiloidea</taxon>
        <taxon>Mytilidae</taxon>
        <taxon>Mytilinae</taxon>
        <taxon>Mytilus</taxon>
    </lineage>
</organism>
<dbReference type="InterPro" id="IPR002903">
    <property type="entry name" value="RsmH"/>
</dbReference>
<evidence type="ECO:0000256" key="3">
    <source>
        <dbReference type="ARBA" id="ARBA00022679"/>
    </source>
</evidence>
<name>A0A409V6T7_MYTGA</name>
<evidence type="ECO:0000256" key="1">
    <source>
        <dbReference type="ARBA" id="ARBA00010396"/>
    </source>
</evidence>
<feature type="non-terminal residue" evidence="5">
    <location>
        <position position="1"/>
    </location>
</feature>
<dbReference type="PANTHER" id="PTHR11265">
    <property type="entry name" value="S-ADENOSYL-METHYLTRANSFERASE MRAW"/>
    <property type="match status" value="1"/>
</dbReference>
<sequence length="228" mass="25791">MIQRSRMLTWSVLLKMRLTMKMTQHSCISSTSKLITEMYGGHIPVMVDTVVDVLDPKDSNIYVDMTFGAGGHSKAILQRAPEARIVCLDQDPKAHESAVALSKIYNQGQIMPCMGKFSSLPKIMADLNIEAESVDGFLFDFDTPERGFSLSKDGILDMRMDQGRENTVSAMDVVNNLEERDLTEILRKYGDEKKAKQIARALVEWRYMFGKIRKTKQLVDIIESVFGE</sequence>
<dbReference type="Proteomes" id="UP000266721">
    <property type="component" value="Unassembled WGS sequence"/>
</dbReference>
<accession>A0A409V6T7</accession>
<dbReference type="SMR" id="A0A409V6T7"/>
<dbReference type="Pfam" id="PF01795">
    <property type="entry name" value="Methyltransf_5"/>
    <property type="match status" value="1"/>
</dbReference>
<dbReference type="InterPro" id="IPR029063">
    <property type="entry name" value="SAM-dependent_MTases_sf"/>
</dbReference>
<dbReference type="EMBL" id="KV605334">
    <property type="protein sequence ID" value="OPL20553.1"/>
    <property type="molecule type" value="Genomic_DNA"/>
</dbReference>
<dbReference type="InterPro" id="IPR023397">
    <property type="entry name" value="SAM-dep_MeTrfase_MraW_recog"/>
</dbReference>
<evidence type="ECO:0000313" key="6">
    <source>
        <dbReference type="Proteomes" id="UP000266721"/>
    </source>
</evidence>
<keyword evidence="3 5" id="KW-0808">Transferase</keyword>
<dbReference type="AlphaFoldDB" id="A0A409V6T7"/>
<evidence type="ECO:0000256" key="4">
    <source>
        <dbReference type="ARBA" id="ARBA00022691"/>
    </source>
</evidence>
<keyword evidence="2 5" id="KW-0489">Methyltransferase</keyword>
<evidence type="ECO:0000313" key="5">
    <source>
        <dbReference type="EMBL" id="OPL20553.1"/>
    </source>
</evidence>
<keyword evidence="6" id="KW-1185">Reference proteome</keyword>
<proteinExistence type="inferred from homology"/>
<reference evidence="5 6" key="1">
    <citation type="journal article" date="2016" name="PLoS ONE">
        <title>A First Insight into the Genome of the Filter-Feeder Mussel Mytilus galloprovincialis.</title>
        <authorList>
            <person name="Murgarella M."/>
            <person name="Puiu D."/>
            <person name="Novoa B."/>
            <person name="Figueras A."/>
            <person name="Posada D."/>
            <person name="Canchaya C."/>
        </authorList>
    </citation>
    <scope>NUCLEOTIDE SEQUENCE [LARGE SCALE GENOMIC DNA]</scope>
    <source>
        <tissue evidence="5">Muscle</tissue>
    </source>
</reference>
<dbReference type="GO" id="GO:0071424">
    <property type="term" value="F:rRNA (cytosine-N4-)-methyltransferase activity"/>
    <property type="evidence" value="ECO:0007669"/>
    <property type="project" value="TreeGrafter"/>
</dbReference>
<evidence type="ECO:0000256" key="2">
    <source>
        <dbReference type="ARBA" id="ARBA00022603"/>
    </source>
</evidence>
<comment type="similarity">
    <text evidence="1">Belongs to the methyltransferase superfamily. RsmH family.</text>
</comment>
<dbReference type="SUPFAM" id="SSF53335">
    <property type="entry name" value="S-adenosyl-L-methionine-dependent methyltransferases"/>
    <property type="match status" value="1"/>
</dbReference>
<dbReference type="SUPFAM" id="SSF81799">
    <property type="entry name" value="Putative methyltransferase TM0872, insert domain"/>
    <property type="match status" value="1"/>
</dbReference>
<dbReference type="Gene3D" id="3.40.50.150">
    <property type="entry name" value="Vaccinia Virus protein VP39"/>
    <property type="match status" value="1"/>
</dbReference>
<protein>
    <submittedName>
        <fullName evidence="5">Putative methyltransferase-like protein 15</fullName>
    </submittedName>
</protein>